<reference evidence="2 3" key="1">
    <citation type="submission" date="2019-03" db="EMBL/GenBank/DDBJ databases">
        <title>Lake Tanganyika Metagenome-Assembled Genomes (MAGs).</title>
        <authorList>
            <person name="Tran P."/>
        </authorList>
    </citation>
    <scope>NUCLEOTIDE SEQUENCE [LARGE SCALE GENOMIC DNA]</scope>
    <source>
        <strain evidence="2">K_DeepCast_65m_m2_236</strain>
    </source>
</reference>
<sequence>MTIGGVGASTPGAPRQPGAAPGGAPETTTPAAPATDGGSPGGDVPNFSQGGTSSLIGADGQVRAGWGFVDAPEVKPTDPGKLIDMPRYGDIEVPAPKPDQEGKAPKEASLEAKPATEIRKPVEGGPAPIRKNKFSIVTGPPQGDP</sequence>
<feature type="compositionally biased region" description="Low complexity" evidence="1">
    <location>
        <begin position="10"/>
        <end position="37"/>
    </location>
</feature>
<feature type="region of interest" description="Disordered" evidence="1">
    <location>
        <begin position="1"/>
        <end position="145"/>
    </location>
</feature>
<dbReference type="Proteomes" id="UP000703893">
    <property type="component" value="Unassembled WGS sequence"/>
</dbReference>
<dbReference type="EMBL" id="VGJX01000462">
    <property type="protein sequence ID" value="MBM3275149.1"/>
    <property type="molecule type" value="Genomic_DNA"/>
</dbReference>
<feature type="compositionally biased region" description="Polar residues" evidence="1">
    <location>
        <begin position="46"/>
        <end position="55"/>
    </location>
</feature>
<dbReference type="AlphaFoldDB" id="A0A938BNF5"/>
<proteinExistence type="predicted"/>
<organism evidence="2 3">
    <name type="scientific">Candidatus Tanganyikabacteria bacterium</name>
    <dbReference type="NCBI Taxonomy" id="2961651"/>
    <lineage>
        <taxon>Bacteria</taxon>
        <taxon>Bacillati</taxon>
        <taxon>Candidatus Sericytochromatia</taxon>
        <taxon>Candidatus Tanganyikabacteria</taxon>
    </lineage>
</organism>
<accession>A0A938BNF5</accession>
<name>A0A938BNF5_9BACT</name>
<comment type="caution">
    <text evidence="2">The sequence shown here is derived from an EMBL/GenBank/DDBJ whole genome shotgun (WGS) entry which is preliminary data.</text>
</comment>
<evidence type="ECO:0000313" key="2">
    <source>
        <dbReference type="EMBL" id="MBM3275149.1"/>
    </source>
</evidence>
<protein>
    <submittedName>
        <fullName evidence="2">Uncharacterized protein</fullName>
    </submittedName>
</protein>
<feature type="compositionally biased region" description="Basic and acidic residues" evidence="1">
    <location>
        <begin position="98"/>
        <end position="122"/>
    </location>
</feature>
<evidence type="ECO:0000256" key="1">
    <source>
        <dbReference type="SAM" id="MobiDB-lite"/>
    </source>
</evidence>
<evidence type="ECO:0000313" key="3">
    <source>
        <dbReference type="Proteomes" id="UP000703893"/>
    </source>
</evidence>
<gene>
    <name evidence="2" type="ORF">FJZ00_08340</name>
</gene>